<comment type="caution">
    <text evidence="2">The sequence shown here is derived from an EMBL/GenBank/DDBJ whole genome shotgun (WGS) entry which is preliminary data.</text>
</comment>
<gene>
    <name evidence="2" type="ORF">GRI41_12520</name>
</gene>
<keyword evidence="1" id="KW-0732">Signal</keyword>
<dbReference type="AlphaFoldDB" id="A0A844ZUJ4"/>
<name>A0A844ZUJ4_9SPHN</name>
<keyword evidence="3" id="KW-1185">Reference proteome</keyword>
<dbReference type="Proteomes" id="UP000442714">
    <property type="component" value="Unassembled WGS sequence"/>
</dbReference>
<reference evidence="2 3" key="1">
    <citation type="submission" date="2019-12" db="EMBL/GenBank/DDBJ databases">
        <title>Genomic-based taxomic classification of the family Erythrobacteraceae.</title>
        <authorList>
            <person name="Xu L."/>
        </authorList>
    </citation>
    <scope>NUCLEOTIDE SEQUENCE [LARGE SCALE GENOMIC DNA]</scope>
    <source>
        <strain evidence="2 3">KCTC 52763</strain>
    </source>
</reference>
<accession>A0A844ZUJ4</accession>
<sequence length="476" mass="51942">MQTRWIGIGLLALAVSHPAWGQTPPPPPPPSSSPSTETMTLVEIIDRCRTFQPNTKLSREHMYDACLDAVDAAEDGLASNAPRTNSNVARDIANTYRSRAAETATIAMYFRIGMDGKLTRSSCVMASHAVARYNQIEEGHSARNQTAFLGPAKTRLNACKQLFPSDSLAAPERFGLMKTTAANPKQEAITACLGFKSAVGIPRKLIHFTCLQAYDSAMVLAAREKTPGSKMKDLYYAQASQAAALALIQRLGIDGEINSVSCTMAKAGAQARAKISQDFLDEASSLLTRSNDYYLQDCQTMLREDEFLPTADLSRFESGRIHTELRDKMNRESALAFLYRVQDKAYWECHVGTVVPEASVGSIMRVTQLPGTKLSLTFDNSGLVSGKTYHSQEQGSGEVSVHENMPRITIGSISVVKRDALPDGLSWSDPSTVTMTLDLVRDPPEGKRDYTSFHLAGTHRDGFGEKPYVCAAKGLT</sequence>
<organism evidence="2 3">
    <name type="scientific">Pontixanthobacter aquaemixtae</name>
    <dbReference type="NCBI Taxonomy" id="1958940"/>
    <lineage>
        <taxon>Bacteria</taxon>
        <taxon>Pseudomonadati</taxon>
        <taxon>Pseudomonadota</taxon>
        <taxon>Alphaproteobacteria</taxon>
        <taxon>Sphingomonadales</taxon>
        <taxon>Erythrobacteraceae</taxon>
        <taxon>Pontixanthobacter</taxon>
    </lineage>
</organism>
<evidence type="ECO:0000313" key="2">
    <source>
        <dbReference type="EMBL" id="MXO91653.1"/>
    </source>
</evidence>
<evidence type="ECO:0000256" key="1">
    <source>
        <dbReference type="SAM" id="SignalP"/>
    </source>
</evidence>
<dbReference type="EMBL" id="WTYX01000002">
    <property type="protein sequence ID" value="MXO91653.1"/>
    <property type="molecule type" value="Genomic_DNA"/>
</dbReference>
<evidence type="ECO:0008006" key="4">
    <source>
        <dbReference type="Google" id="ProtNLM"/>
    </source>
</evidence>
<protein>
    <recommendedName>
        <fullName evidence="4">Lysozyme inhibitor LprI N-terminal domain-containing protein</fullName>
    </recommendedName>
</protein>
<dbReference type="RefSeq" id="WP_160605327.1">
    <property type="nucleotide sequence ID" value="NZ_WTYX01000002.1"/>
</dbReference>
<proteinExistence type="predicted"/>
<evidence type="ECO:0000313" key="3">
    <source>
        <dbReference type="Proteomes" id="UP000442714"/>
    </source>
</evidence>
<feature type="signal peptide" evidence="1">
    <location>
        <begin position="1"/>
        <end position="21"/>
    </location>
</feature>
<feature type="chain" id="PRO_5032533503" description="Lysozyme inhibitor LprI N-terminal domain-containing protein" evidence="1">
    <location>
        <begin position="22"/>
        <end position="476"/>
    </location>
</feature>